<sequence length="169" mass="18768">MEADGILHPPRRLEKSDNRAEFRCGEASLDTWFHRYAMQNQRANNCAVYVSTWNERVVGYYAVCTGGIVAKVAPERFAKGRPDPIPVIILARLAVDQNAQGKGVGKALLRDALERCFTVAVEVGAAAVVVHALDERAKQFYMQHAGFQEMPGQPLHLLLSVKGIERYMA</sequence>
<dbReference type="Proteomes" id="UP001205920">
    <property type="component" value="Unassembled WGS sequence"/>
</dbReference>
<protein>
    <submittedName>
        <fullName evidence="7">GNAT family N-acetyltransferase</fullName>
    </submittedName>
</protein>
<dbReference type="GO" id="GO:0016747">
    <property type="term" value="F:acyltransferase activity, transferring groups other than amino-acyl groups"/>
    <property type="evidence" value="ECO:0007669"/>
    <property type="project" value="InterPro"/>
</dbReference>
<keyword evidence="3" id="KW-0808">Transferase</keyword>
<dbReference type="Gene3D" id="3.40.630.30">
    <property type="match status" value="1"/>
</dbReference>
<keyword evidence="2" id="KW-1277">Toxin-antitoxin system</keyword>
<gene>
    <name evidence="7" type="ORF">JMN37_06620</name>
</gene>
<evidence type="ECO:0000256" key="2">
    <source>
        <dbReference type="ARBA" id="ARBA00022649"/>
    </source>
</evidence>
<keyword evidence="4" id="KW-0012">Acyltransferase</keyword>
<proteinExistence type="predicted"/>
<evidence type="ECO:0000313" key="7">
    <source>
        <dbReference type="EMBL" id="MCO6394648.1"/>
    </source>
</evidence>
<organism evidence="7 8">
    <name type="scientific">Corynebacterium lipophilum</name>
    <dbReference type="NCBI Taxonomy" id="2804918"/>
    <lineage>
        <taxon>Bacteria</taxon>
        <taxon>Bacillati</taxon>
        <taxon>Actinomycetota</taxon>
        <taxon>Actinomycetes</taxon>
        <taxon>Mycobacteriales</taxon>
        <taxon>Corynebacteriaceae</taxon>
        <taxon>Corynebacterium</taxon>
    </lineage>
</organism>
<comment type="catalytic activity">
    <reaction evidence="5">
        <text>glycyl-tRNA(Gly) + acetyl-CoA = N-acetylglycyl-tRNA(Gly) + CoA + H(+)</text>
        <dbReference type="Rhea" id="RHEA:81867"/>
        <dbReference type="Rhea" id="RHEA-COMP:9683"/>
        <dbReference type="Rhea" id="RHEA-COMP:19766"/>
        <dbReference type="ChEBI" id="CHEBI:15378"/>
        <dbReference type="ChEBI" id="CHEBI:57287"/>
        <dbReference type="ChEBI" id="CHEBI:57288"/>
        <dbReference type="ChEBI" id="CHEBI:78522"/>
        <dbReference type="ChEBI" id="CHEBI:232036"/>
    </reaction>
</comment>
<dbReference type="InterPro" id="IPR016181">
    <property type="entry name" value="Acyl_CoA_acyltransferase"/>
</dbReference>
<evidence type="ECO:0000256" key="5">
    <source>
        <dbReference type="ARBA" id="ARBA00049880"/>
    </source>
</evidence>
<dbReference type="RefSeq" id="WP_070361872.1">
    <property type="nucleotide sequence ID" value="NZ_JAEUWV010000008.1"/>
</dbReference>
<dbReference type="Pfam" id="PF13508">
    <property type="entry name" value="Acetyltransf_7"/>
    <property type="match status" value="1"/>
</dbReference>
<feature type="domain" description="N-acetyltransferase" evidence="6">
    <location>
        <begin position="20"/>
        <end position="169"/>
    </location>
</feature>
<dbReference type="CDD" id="cd04301">
    <property type="entry name" value="NAT_SF"/>
    <property type="match status" value="1"/>
</dbReference>
<keyword evidence="1" id="KW-0678">Repressor</keyword>
<evidence type="ECO:0000256" key="4">
    <source>
        <dbReference type="ARBA" id="ARBA00023315"/>
    </source>
</evidence>
<evidence type="ECO:0000256" key="1">
    <source>
        <dbReference type="ARBA" id="ARBA00022491"/>
    </source>
</evidence>
<name>A0AAW5HW13_9CORY</name>
<comment type="caution">
    <text evidence="7">The sequence shown here is derived from an EMBL/GenBank/DDBJ whole genome shotgun (WGS) entry which is preliminary data.</text>
</comment>
<reference evidence="7 8" key="1">
    <citation type="submission" date="2021-01" db="EMBL/GenBank/DDBJ databases">
        <title>Identification and Characterization of Corynebacterium sp.</title>
        <authorList>
            <person name="Luo Q."/>
            <person name="Qu P."/>
            <person name="Chen Q."/>
        </authorList>
    </citation>
    <scope>NUCLEOTIDE SEQUENCE [LARGE SCALE GENOMIC DNA]</scope>
    <source>
        <strain evidence="7 8">MC-18</strain>
    </source>
</reference>
<accession>A0AAW5HW13</accession>
<dbReference type="AlphaFoldDB" id="A0AAW5HW13"/>
<dbReference type="PROSITE" id="PS51186">
    <property type="entry name" value="GNAT"/>
    <property type="match status" value="1"/>
</dbReference>
<dbReference type="InterPro" id="IPR000182">
    <property type="entry name" value="GNAT_dom"/>
</dbReference>
<evidence type="ECO:0000259" key="6">
    <source>
        <dbReference type="PROSITE" id="PS51186"/>
    </source>
</evidence>
<dbReference type="PANTHER" id="PTHR36449:SF1">
    <property type="entry name" value="ACETYLTRANSFERASE"/>
    <property type="match status" value="1"/>
</dbReference>
<dbReference type="SUPFAM" id="SSF55729">
    <property type="entry name" value="Acyl-CoA N-acyltransferases (Nat)"/>
    <property type="match status" value="1"/>
</dbReference>
<evidence type="ECO:0000313" key="8">
    <source>
        <dbReference type="Proteomes" id="UP001205920"/>
    </source>
</evidence>
<dbReference type="EMBL" id="JAEUWV010000008">
    <property type="protein sequence ID" value="MCO6394648.1"/>
    <property type="molecule type" value="Genomic_DNA"/>
</dbReference>
<keyword evidence="8" id="KW-1185">Reference proteome</keyword>
<evidence type="ECO:0000256" key="3">
    <source>
        <dbReference type="ARBA" id="ARBA00022679"/>
    </source>
</evidence>
<dbReference type="PANTHER" id="PTHR36449">
    <property type="entry name" value="ACETYLTRANSFERASE-RELATED"/>
    <property type="match status" value="1"/>
</dbReference>